<accession>A0AAD8AH69</accession>
<protein>
    <submittedName>
        <fullName evidence="2">Uncharacterized protein</fullName>
    </submittedName>
</protein>
<evidence type="ECO:0000313" key="2">
    <source>
        <dbReference type="EMBL" id="KAJ9598972.1"/>
    </source>
</evidence>
<feature type="non-terminal residue" evidence="2">
    <location>
        <position position="64"/>
    </location>
</feature>
<dbReference type="AlphaFoldDB" id="A0AAD8AH69"/>
<proteinExistence type="predicted"/>
<feature type="non-terminal residue" evidence="2">
    <location>
        <position position="1"/>
    </location>
</feature>
<name>A0AAD8AH69_DIPPU</name>
<evidence type="ECO:0000313" key="3">
    <source>
        <dbReference type="Proteomes" id="UP001233999"/>
    </source>
</evidence>
<reference evidence="2" key="1">
    <citation type="journal article" date="2023" name="IScience">
        <title>Live-bearing cockroach genome reveals convergent evolutionary mechanisms linked to viviparity in insects and beyond.</title>
        <authorList>
            <person name="Fouks B."/>
            <person name="Harrison M.C."/>
            <person name="Mikhailova A.A."/>
            <person name="Marchal E."/>
            <person name="English S."/>
            <person name="Carruthers M."/>
            <person name="Jennings E.C."/>
            <person name="Chiamaka E.L."/>
            <person name="Frigard R.A."/>
            <person name="Pippel M."/>
            <person name="Attardo G.M."/>
            <person name="Benoit J.B."/>
            <person name="Bornberg-Bauer E."/>
            <person name="Tobe S.S."/>
        </authorList>
    </citation>
    <scope>NUCLEOTIDE SEQUENCE</scope>
    <source>
        <strain evidence="2">Stay&amp;Tobe</strain>
    </source>
</reference>
<evidence type="ECO:0000256" key="1">
    <source>
        <dbReference type="SAM" id="MobiDB-lite"/>
    </source>
</evidence>
<feature type="region of interest" description="Disordered" evidence="1">
    <location>
        <begin position="23"/>
        <end position="50"/>
    </location>
</feature>
<gene>
    <name evidence="2" type="ORF">L9F63_010566</name>
</gene>
<comment type="caution">
    <text evidence="2">The sequence shown here is derived from an EMBL/GenBank/DDBJ whole genome shotgun (WGS) entry which is preliminary data.</text>
</comment>
<sequence length="64" mass="7298">TEENEIKHRVTRSDIRAALGDKMAPGFWPARGRRSNSEESPPPFWANRGRSVTEDKEAFLKNLS</sequence>
<keyword evidence="3" id="KW-1185">Reference proteome</keyword>
<dbReference type="EMBL" id="JASPKZ010000842">
    <property type="protein sequence ID" value="KAJ9598972.1"/>
    <property type="molecule type" value="Genomic_DNA"/>
</dbReference>
<organism evidence="2 3">
    <name type="scientific">Diploptera punctata</name>
    <name type="common">Pacific beetle cockroach</name>
    <dbReference type="NCBI Taxonomy" id="6984"/>
    <lineage>
        <taxon>Eukaryota</taxon>
        <taxon>Metazoa</taxon>
        <taxon>Ecdysozoa</taxon>
        <taxon>Arthropoda</taxon>
        <taxon>Hexapoda</taxon>
        <taxon>Insecta</taxon>
        <taxon>Pterygota</taxon>
        <taxon>Neoptera</taxon>
        <taxon>Polyneoptera</taxon>
        <taxon>Dictyoptera</taxon>
        <taxon>Blattodea</taxon>
        <taxon>Blaberoidea</taxon>
        <taxon>Blaberidae</taxon>
        <taxon>Diplopterinae</taxon>
        <taxon>Diploptera</taxon>
    </lineage>
</organism>
<dbReference type="Proteomes" id="UP001233999">
    <property type="component" value="Unassembled WGS sequence"/>
</dbReference>
<reference evidence="2" key="2">
    <citation type="submission" date="2023-05" db="EMBL/GenBank/DDBJ databases">
        <authorList>
            <person name="Fouks B."/>
        </authorList>
    </citation>
    <scope>NUCLEOTIDE SEQUENCE</scope>
    <source>
        <strain evidence="2">Stay&amp;Tobe</strain>
        <tissue evidence="2">Testes</tissue>
    </source>
</reference>